<keyword evidence="5" id="KW-1185">Reference proteome</keyword>
<protein>
    <submittedName>
        <fullName evidence="2">Putative nuclease of the RNAse H fold, HicB family</fullName>
    </submittedName>
</protein>
<dbReference type="Pfam" id="PF15919">
    <property type="entry name" value="HicB_lk_antitox"/>
    <property type="match status" value="1"/>
</dbReference>
<evidence type="ECO:0000313" key="2">
    <source>
        <dbReference type="EMBL" id="KRT56581.1"/>
    </source>
</evidence>
<proteinExistence type="predicted"/>
<gene>
    <name evidence="2" type="ORF">Ga0074115_15711</name>
    <name evidence="3" type="ORF">Ga0076813_14732</name>
</gene>
<comment type="caution">
    <text evidence="2">The sequence shown here is derived from an EMBL/GenBank/DDBJ whole genome shotgun (WGS) entry which is preliminary data.</text>
</comment>
<dbReference type="Proteomes" id="UP000051634">
    <property type="component" value="Unassembled WGS sequence"/>
</dbReference>
<dbReference type="Proteomes" id="UP000051276">
    <property type="component" value="Unassembled WGS sequence"/>
</dbReference>
<dbReference type="Gene3D" id="3.30.160.250">
    <property type="match status" value="1"/>
</dbReference>
<organism evidence="2 5">
    <name type="scientific">endosymbiont of Ridgeia piscesae</name>
    <dbReference type="NCBI Taxonomy" id="54398"/>
    <lineage>
        <taxon>Bacteria</taxon>
        <taxon>Pseudomonadati</taxon>
        <taxon>Pseudomonadota</taxon>
        <taxon>Gammaproteobacteria</taxon>
        <taxon>sulfur-oxidizing symbionts</taxon>
    </lineage>
</organism>
<dbReference type="AlphaFoldDB" id="A0A0T5Z292"/>
<feature type="domain" description="HicB-like antitoxin of toxin-antitoxin system" evidence="1">
    <location>
        <begin position="5"/>
        <end position="76"/>
    </location>
</feature>
<reference evidence="4 5" key="1">
    <citation type="submission" date="2015-11" db="EMBL/GenBank/DDBJ databases">
        <title>The genome of Candidatus Endoriftia persephone in Ridgeia piscesae and population structure of the North Eastern Pacific vestimentiferan symbionts.</title>
        <authorList>
            <person name="Perez M."/>
            <person name="Juniper K.S."/>
        </authorList>
    </citation>
    <scope>NUCLEOTIDE SEQUENCE [LARGE SCALE GENOMIC DNA]</scope>
    <source>
        <strain evidence="3">Ind10</strain>
        <strain evidence="2">Ind11</strain>
    </source>
</reference>
<dbReference type="EMBL" id="LMXI01000221">
    <property type="protein sequence ID" value="KRT59040.1"/>
    <property type="molecule type" value="Genomic_DNA"/>
</dbReference>
<evidence type="ECO:0000313" key="5">
    <source>
        <dbReference type="Proteomes" id="UP000051634"/>
    </source>
</evidence>
<dbReference type="EMBL" id="LDXT01000040">
    <property type="protein sequence ID" value="KRT56581.1"/>
    <property type="molecule type" value="Genomic_DNA"/>
</dbReference>
<dbReference type="PANTHER" id="PTHR34504:SF2">
    <property type="entry name" value="UPF0150 PROTEIN SSL0259"/>
    <property type="match status" value="1"/>
</dbReference>
<dbReference type="PANTHER" id="PTHR34504">
    <property type="entry name" value="ANTITOXIN HICB"/>
    <property type="match status" value="1"/>
</dbReference>
<evidence type="ECO:0000313" key="3">
    <source>
        <dbReference type="EMBL" id="KRT59040.1"/>
    </source>
</evidence>
<accession>A0A0T5Z292</accession>
<dbReference type="SUPFAM" id="SSF143100">
    <property type="entry name" value="TTHA1013/TTHA0281-like"/>
    <property type="match status" value="1"/>
</dbReference>
<evidence type="ECO:0000259" key="1">
    <source>
        <dbReference type="Pfam" id="PF15919"/>
    </source>
</evidence>
<sequence>MALEYIALIRKDAGTDYWVNIPDIPGCIASGETEEEAKAQFAEALNLHLEAMKENGQPLAPPRSRDEVLATEEDEYLTDYVVEFKTF</sequence>
<dbReference type="InterPro" id="IPR035069">
    <property type="entry name" value="TTHA1013/TTHA0281-like"/>
</dbReference>
<dbReference type="RefSeq" id="WP_057957048.1">
    <property type="nucleotide sequence ID" value="NZ_KQ556989.1"/>
</dbReference>
<name>A0A0T5Z292_9GAMM</name>
<evidence type="ECO:0000313" key="4">
    <source>
        <dbReference type="Proteomes" id="UP000051276"/>
    </source>
</evidence>
<dbReference type="InterPro" id="IPR051404">
    <property type="entry name" value="TA_system_antitoxin"/>
</dbReference>
<dbReference type="InterPro" id="IPR031807">
    <property type="entry name" value="HicB-like"/>
</dbReference>
<dbReference type="OrthoDB" id="9807959at2"/>